<evidence type="ECO:0000256" key="1">
    <source>
        <dbReference type="ARBA" id="ARBA00004447"/>
    </source>
</evidence>
<evidence type="ECO:0000256" key="6">
    <source>
        <dbReference type="ARBA" id="ARBA00022692"/>
    </source>
</evidence>
<evidence type="ECO:0000259" key="13">
    <source>
        <dbReference type="Pfam" id="PF00852"/>
    </source>
</evidence>
<dbReference type="OMA" id="WIFYERE"/>
<dbReference type="EC" id="2.4.1.-" evidence="12"/>
<comment type="similarity">
    <text evidence="3 12">Belongs to the glycosyltransferase 10 family.</text>
</comment>
<feature type="transmembrane region" description="Helical" evidence="12">
    <location>
        <begin position="25"/>
        <end position="48"/>
    </location>
</feature>
<dbReference type="eggNOG" id="KOG2619">
    <property type="taxonomic scope" value="Eukaryota"/>
</dbReference>
<dbReference type="InterPro" id="IPR001503">
    <property type="entry name" value="Glyco_trans_10"/>
</dbReference>
<feature type="domain" description="Fucosyltransferase C-terminal" evidence="13">
    <location>
        <begin position="205"/>
        <end position="379"/>
    </location>
</feature>
<dbReference type="KEGG" id="dpx:DAPPUDRAFT_302400"/>
<dbReference type="SUPFAM" id="SSF53756">
    <property type="entry name" value="UDP-Glycosyltransferase/glycogen phosphorylase"/>
    <property type="match status" value="1"/>
</dbReference>
<evidence type="ECO:0000256" key="11">
    <source>
        <dbReference type="ARBA" id="ARBA00023180"/>
    </source>
</evidence>
<evidence type="ECO:0000259" key="14">
    <source>
        <dbReference type="Pfam" id="PF17039"/>
    </source>
</evidence>
<proteinExistence type="inferred from homology"/>
<keyword evidence="8 12" id="KW-1133">Transmembrane helix</keyword>
<evidence type="ECO:0000256" key="10">
    <source>
        <dbReference type="ARBA" id="ARBA00023136"/>
    </source>
</evidence>
<dbReference type="Pfam" id="PF17039">
    <property type="entry name" value="Glyco_tran_10_N"/>
    <property type="match status" value="1"/>
</dbReference>
<evidence type="ECO:0000256" key="3">
    <source>
        <dbReference type="ARBA" id="ARBA00008919"/>
    </source>
</evidence>
<dbReference type="STRING" id="6669.E9GDB6"/>
<keyword evidence="4 12" id="KW-0328">Glycosyltransferase</keyword>
<dbReference type="InterPro" id="IPR038577">
    <property type="entry name" value="GT10-like_C_sf"/>
</dbReference>
<keyword evidence="16" id="KW-1185">Reference proteome</keyword>
<evidence type="ECO:0000256" key="9">
    <source>
        <dbReference type="ARBA" id="ARBA00023034"/>
    </source>
</evidence>
<dbReference type="HOGENOM" id="CLU_032075_3_2_1"/>
<keyword evidence="11" id="KW-0325">Glycoprotein</keyword>
<accession>E9GDB6</accession>
<evidence type="ECO:0000256" key="4">
    <source>
        <dbReference type="ARBA" id="ARBA00022676"/>
    </source>
</evidence>
<keyword evidence="9 12" id="KW-0333">Golgi apparatus</keyword>
<dbReference type="UniPathway" id="UPA00378"/>
<dbReference type="InterPro" id="IPR055270">
    <property type="entry name" value="Glyco_tran_10_C"/>
</dbReference>
<dbReference type="PhylomeDB" id="E9GDB6"/>
<evidence type="ECO:0000256" key="12">
    <source>
        <dbReference type="RuleBase" id="RU003832"/>
    </source>
</evidence>
<dbReference type="OrthoDB" id="6334970at2759"/>
<keyword evidence="10 12" id="KW-0472">Membrane</keyword>
<dbReference type="PANTHER" id="PTHR48438:SF1">
    <property type="entry name" value="ALPHA-(1,3)-FUCOSYLTRANSFERASE C-RELATED"/>
    <property type="match status" value="1"/>
</dbReference>
<protein>
    <recommendedName>
        <fullName evidence="12">Fucosyltransferase</fullName>
        <ecNumber evidence="12">2.4.1.-</ecNumber>
    </recommendedName>
</protein>
<evidence type="ECO:0000313" key="15">
    <source>
        <dbReference type="EMBL" id="EFX82710.1"/>
    </source>
</evidence>
<dbReference type="EMBL" id="GL732539">
    <property type="protein sequence ID" value="EFX82710.1"/>
    <property type="molecule type" value="Genomic_DNA"/>
</dbReference>
<comment type="pathway">
    <text evidence="2">Protein modification; protein glycosylation.</text>
</comment>
<dbReference type="Gene3D" id="3.40.50.11660">
    <property type="entry name" value="Glycosyl transferase family 10, C-terminal domain"/>
    <property type="match status" value="1"/>
</dbReference>
<evidence type="ECO:0000256" key="7">
    <source>
        <dbReference type="ARBA" id="ARBA00022968"/>
    </source>
</evidence>
<comment type="subcellular location">
    <subcellularLocation>
        <location evidence="1 12">Golgi apparatus</location>
        <location evidence="1 12">Golgi stack membrane</location>
        <topology evidence="1 12">Single-pass type II membrane protein</topology>
    </subcellularLocation>
</comment>
<dbReference type="AlphaFoldDB" id="E9GDB6"/>
<dbReference type="GO" id="GO:0046920">
    <property type="term" value="F:alpha-(1-&gt;3)-fucosyltransferase activity"/>
    <property type="evidence" value="ECO:0000318"/>
    <property type="project" value="GO_Central"/>
</dbReference>
<dbReference type="PANTHER" id="PTHR48438">
    <property type="entry name" value="ALPHA-(1,3)-FUCOSYLTRANSFERASE C-RELATED"/>
    <property type="match status" value="1"/>
</dbReference>
<dbReference type="GO" id="GO:0032580">
    <property type="term" value="C:Golgi cisterna membrane"/>
    <property type="evidence" value="ECO:0007669"/>
    <property type="project" value="UniProtKB-SubCell"/>
</dbReference>
<dbReference type="Pfam" id="PF00852">
    <property type="entry name" value="Glyco_transf_10"/>
    <property type="match status" value="1"/>
</dbReference>
<evidence type="ECO:0000313" key="16">
    <source>
        <dbReference type="Proteomes" id="UP000000305"/>
    </source>
</evidence>
<name>E9GDB6_DAPPU</name>
<keyword evidence="6 12" id="KW-0812">Transmembrane</keyword>
<keyword evidence="7" id="KW-0735">Signal-anchor</keyword>
<dbReference type="FunFam" id="3.40.50.11660:FF:000014">
    <property type="entry name" value="Uncharacterized protein"/>
    <property type="match status" value="1"/>
</dbReference>
<evidence type="ECO:0000256" key="5">
    <source>
        <dbReference type="ARBA" id="ARBA00022679"/>
    </source>
</evidence>
<gene>
    <name evidence="15" type="ORF">DAPPUDRAFT_302400</name>
</gene>
<dbReference type="InParanoid" id="E9GDB6"/>
<feature type="domain" description="Fucosyltransferase N-terminal" evidence="14">
    <location>
        <begin position="75"/>
        <end position="187"/>
    </location>
</feature>
<dbReference type="InterPro" id="IPR031481">
    <property type="entry name" value="Glyco_tran_10_N"/>
</dbReference>
<reference evidence="15 16" key="1">
    <citation type="journal article" date="2011" name="Science">
        <title>The ecoresponsive genome of Daphnia pulex.</title>
        <authorList>
            <person name="Colbourne J.K."/>
            <person name="Pfrender M.E."/>
            <person name="Gilbert D."/>
            <person name="Thomas W.K."/>
            <person name="Tucker A."/>
            <person name="Oakley T.H."/>
            <person name="Tokishita S."/>
            <person name="Aerts A."/>
            <person name="Arnold G.J."/>
            <person name="Basu M.K."/>
            <person name="Bauer D.J."/>
            <person name="Caceres C.E."/>
            <person name="Carmel L."/>
            <person name="Casola C."/>
            <person name="Choi J.H."/>
            <person name="Detter J.C."/>
            <person name="Dong Q."/>
            <person name="Dusheyko S."/>
            <person name="Eads B.D."/>
            <person name="Frohlich T."/>
            <person name="Geiler-Samerotte K.A."/>
            <person name="Gerlach D."/>
            <person name="Hatcher P."/>
            <person name="Jogdeo S."/>
            <person name="Krijgsveld J."/>
            <person name="Kriventseva E.V."/>
            <person name="Kultz D."/>
            <person name="Laforsch C."/>
            <person name="Lindquist E."/>
            <person name="Lopez J."/>
            <person name="Manak J.R."/>
            <person name="Muller J."/>
            <person name="Pangilinan J."/>
            <person name="Patwardhan R.P."/>
            <person name="Pitluck S."/>
            <person name="Pritham E.J."/>
            <person name="Rechtsteiner A."/>
            <person name="Rho M."/>
            <person name="Rogozin I.B."/>
            <person name="Sakarya O."/>
            <person name="Salamov A."/>
            <person name="Schaack S."/>
            <person name="Shapiro H."/>
            <person name="Shiga Y."/>
            <person name="Skalitzky C."/>
            <person name="Smith Z."/>
            <person name="Souvorov A."/>
            <person name="Sung W."/>
            <person name="Tang Z."/>
            <person name="Tsuchiya D."/>
            <person name="Tu H."/>
            <person name="Vos H."/>
            <person name="Wang M."/>
            <person name="Wolf Y.I."/>
            <person name="Yamagata H."/>
            <person name="Yamada T."/>
            <person name="Ye Y."/>
            <person name="Shaw J.R."/>
            <person name="Andrews J."/>
            <person name="Crease T.J."/>
            <person name="Tang H."/>
            <person name="Lucas S.M."/>
            <person name="Robertson H.M."/>
            <person name="Bork P."/>
            <person name="Koonin E.V."/>
            <person name="Zdobnov E.M."/>
            <person name="Grigoriev I.V."/>
            <person name="Lynch M."/>
            <person name="Boore J.L."/>
        </authorList>
    </citation>
    <scope>NUCLEOTIDE SEQUENCE [LARGE SCALE GENOMIC DNA]</scope>
</reference>
<sequence>MAFHRHWIAIQSSLSKQTGFSSKIVSYWLASSFLIAIIFLYYLLLAFWDNKLLFRQNQQVVPIGNVSGLSAPCQRKILILYWTKYFTSVDFEYGLGRTPFATCDDNRIVCLTTMDRGLVNESDAVIFHSRDLRDNDLPPPGWRLPHQHYVFFNHESPAHTDLNLLRRPVFWNYFNRTMTYRRDSDIVDLHPYETSASLPFQIDLKVKNKTVAWMVSNCKTDSRRESLVSHLSLLIPVDVYGFCGNGSHQCPSRADCDRFLGQNYRFYLSFENSLCPDYITEKLYRPLAHGVVPVVYGGSDYSFYLPAGSYVNARDFDSPQSLAEYLEKLMLDDELYLSYFRWRNRFTVDPKPVDGMCQLCRLLSDKKTEEKIYPDIAEWWHGGNHTCLTPPPSLV</sequence>
<dbReference type="Proteomes" id="UP000000305">
    <property type="component" value="Unassembled WGS sequence"/>
</dbReference>
<evidence type="ECO:0000256" key="8">
    <source>
        <dbReference type="ARBA" id="ARBA00022989"/>
    </source>
</evidence>
<keyword evidence="5 12" id="KW-0808">Transferase</keyword>
<organism evidence="15 16">
    <name type="scientific">Daphnia pulex</name>
    <name type="common">Water flea</name>
    <dbReference type="NCBI Taxonomy" id="6669"/>
    <lineage>
        <taxon>Eukaryota</taxon>
        <taxon>Metazoa</taxon>
        <taxon>Ecdysozoa</taxon>
        <taxon>Arthropoda</taxon>
        <taxon>Crustacea</taxon>
        <taxon>Branchiopoda</taxon>
        <taxon>Diplostraca</taxon>
        <taxon>Cladocera</taxon>
        <taxon>Anomopoda</taxon>
        <taxon>Daphniidae</taxon>
        <taxon>Daphnia</taxon>
    </lineage>
</organism>
<evidence type="ECO:0000256" key="2">
    <source>
        <dbReference type="ARBA" id="ARBA00004922"/>
    </source>
</evidence>